<gene>
    <name evidence="4" type="ORF">DLAC_11428</name>
</gene>
<feature type="region of interest" description="Disordered" evidence="1">
    <location>
        <begin position="363"/>
        <end position="398"/>
    </location>
</feature>
<evidence type="ECO:0000313" key="4">
    <source>
        <dbReference type="EMBL" id="KYQ88142.1"/>
    </source>
</evidence>
<name>A0A151Z2F0_TIELA</name>
<dbReference type="InterPro" id="IPR005094">
    <property type="entry name" value="Endonuclease_MobA/VirD2"/>
</dbReference>
<evidence type="ECO:0000313" key="5">
    <source>
        <dbReference type="Proteomes" id="UP000076078"/>
    </source>
</evidence>
<feature type="domain" description="Bacterial mobilisation" evidence="3">
    <location>
        <begin position="50"/>
        <end position="94"/>
    </location>
</feature>
<dbReference type="STRING" id="361077.A0A151Z2F0"/>
<reference evidence="4 5" key="1">
    <citation type="submission" date="2015-12" db="EMBL/GenBank/DDBJ databases">
        <title>Dictyostelia acquired genes for synthesis and detection of signals that induce cell-type specialization by lateral gene transfer from prokaryotes.</title>
        <authorList>
            <person name="Gloeckner G."/>
            <person name="Schaap P."/>
        </authorList>
    </citation>
    <scope>NUCLEOTIDE SEQUENCE [LARGE SCALE GENOMIC DNA]</scope>
    <source>
        <strain evidence="4 5">TK</strain>
    </source>
</reference>
<dbReference type="Proteomes" id="UP000076078">
    <property type="component" value="Unassembled WGS sequence"/>
</dbReference>
<sequence>MLTIRVTDDEHARLLERCEGKQLAVWMRRVCLGEPVARSGKLPTLAPPLLRQLAAIGNNLNQTARKVNSGQWSSGDRVQVVAALMAIGDELRRLRGGSGPVDYLLGRERNREGATVLQGNPEEVRELIDATPFAKKYTSGVLSFAEKELPPGGREKVMASFERVLMPGLEKNQYSILWVEHQDKGRLELNFVIPNMELQTGKRLQPYYDRADRPRIDAWQTLVNHHYGLHDPNAPENRRTLTLPDNLPETKQALAEGVTRGIDALYHAGEIKGRQDVIQALTEAGLEVVRVTRSSISIADPNGGRNIRLKGAFYEQSFTDGRGVREKAERESRIYRENAERRVQEARRICKQGTDLKRIFNQERYQRPYNSPERTAGEVSENDRRYDGRALENRTENERETLAVADYRLSTDVCHDRESAVVPGHEDKREYEYSPRAERESGEAEREDMGRALSRGQQRTFSGVAEGDESRNELDEGQRQTERSETGAGVTEHDGAGKTFAERIRATATGLYAAAERMGERLRGIAENVFAYATGQRDAERASHAVESAGAALERADRTLEPVIQREQEIRDERLMQEREHELSLERERQPEIQERTLDGPSLGWCDRGSFSGGLLPFLPVCCRDRTERVLAVRTMRRYDIDNIHSFIFNETSKDKIEDLLRKWVSGNQPCVFGKLASKKIKGLDFHLSIVNSPQLYNDDGHLFDFLRNERVRFKERARRGEVSAHLIYFIHPQLAFARPSEELVDIQKYICSLHMPECYPIKEDVIYTESVPFQDKDGLKIYKAGVNVFYSSAHRTRNHDRRIPGGILISVNAPGHFMRLAIEKGFYKDQEQALADIRNMTIQSVGKGGYSHPEGISTTWHSESNLDRFGCPVHTGNSSYYSGFYHTDVLIPGELTKDERLLHEIENSDPMIFNWNVLFYVSLEEFPIDDPYYGEFIGIPVDDASMFFNSFQPRKFENKPLYEKEDD</sequence>
<dbReference type="NCBIfam" id="NF047848">
    <property type="entry name" value="relax_MbeA_E1"/>
    <property type="match status" value="1"/>
</dbReference>
<dbReference type="InterPro" id="IPR008687">
    <property type="entry name" value="MobC"/>
</dbReference>
<feature type="compositionally biased region" description="Basic and acidic residues" evidence="1">
    <location>
        <begin position="418"/>
        <end position="450"/>
    </location>
</feature>
<feature type="compositionally biased region" description="Basic and acidic residues" evidence="1">
    <location>
        <begin position="381"/>
        <end position="398"/>
    </location>
</feature>
<feature type="compositionally biased region" description="Basic and acidic residues" evidence="1">
    <location>
        <begin position="468"/>
        <end position="495"/>
    </location>
</feature>
<dbReference type="EMBL" id="LODT01000054">
    <property type="protein sequence ID" value="KYQ88142.1"/>
    <property type="molecule type" value="Genomic_DNA"/>
</dbReference>
<dbReference type="OrthoDB" id="10536366at2759"/>
<dbReference type="InParanoid" id="A0A151Z2F0"/>
<dbReference type="AlphaFoldDB" id="A0A151Z2F0"/>
<proteinExistence type="predicted"/>
<feature type="region of interest" description="Disordered" evidence="1">
    <location>
        <begin position="418"/>
        <end position="495"/>
    </location>
</feature>
<dbReference type="Pfam" id="PF05713">
    <property type="entry name" value="MobC"/>
    <property type="match status" value="1"/>
</dbReference>
<organism evidence="4 5">
    <name type="scientific">Tieghemostelium lacteum</name>
    <name type="common">Slime mold</name>
    <name type="synonym">Dictyostelium lacteum</name>
    <dbReference type="NCBI Taxonomy" id="361077"/>
    <lineage>
        <taxon>Eukaryota</taxon>
        <taxon>Amoebozoa</taxon>
        <taxon>Evosea</taxon>
        <taxon>Eumycetozoa</taxon>
        <taxon>Dictyostelia</taxon>
        <taxon>Dictyosteliales</taxon>
        <taxon>Raperosteliaceae</taxon>
        <taxon>Tieghemostelium</taxon>
    </lineage>
</organism>
<feature type="domain" description="MobA/VirD2-like nuclease" evidence="2">
    <location>
        <begin position="135"/>
        <end position="211"/>
    </location>
</feature>
<comment type="caution">
    <text evidence="4">The sequence shown here is derived from an EMBL/GenBank/DDBJ whole genome shotgun (WGS) entry which is preliminary data.</text>
</comment>
<dbReference type="Pfam" id="PF03432">
    <property type="entry name" value="Relaxase"/>
    <property type="match status" value="1"/>
</dbReference>
<evidence type="ECO:0000259" key="2">
    <source>
        <dbReference type="Pfam" id="PF03432"/>
    </source>
</evidence>
<keyword evidence="5" id="KW-1185">Reference proteome</keyword>
<evidence type="ECO:0000259" key="3">
    <source>
        <dbReference type="Pfam" id="PF05713"/>
    </source>
</evidence>
<accession>A0A151Z2F0</accession>
<evidence type="ECO:0000256" key="1">
    <source>
        <dbReference type="SAM" id="MobiDB-lite"/>
    </source>
</evidence>
<protein>
    <submittedName>
        <fullName evidence="4">Uncharacterized protein</fullName>
    </submittedName>
</protein>